<evidence type="ECO:0000313" key="2">
    <source>
        <dbReference type="EMBL" id="CAE8645250.1"/>
    </source>
</evidence>
<organism evidence="2 3">
    <name type="scientific">Polarella glacialis</name>
    <name type="common">Dinoflagellate</name>
    <dbReference type="NCBI Taxonomy" id="89957"/>
    <lineage>
        <taxon>Eukaryota</taxon>
        <taxon>Sar</taxon>
        <taxon>Alveolata</taxon>
        <taxon>Dinophyceae</taxon>
        <taxon>Suessiales</taxon>
        <taxon>Suessiaceae</taxon>
        <taxon>Polarella</taxon>
    </lineage>
</organism>
<proteinExistence type="predicted"/>
<dbReference type="AlphaFoldDB" id="A0A813I107"/>
<name>A0A813I107_POLGL</name>
<evidence type="ECO:0000256" key="1">
    <source>
        <dbReference type="SAM" id="MobiDB-lite"/>
    </source>
</evidence>
<evidence type="ECO:0000313" key="3">
    <source>
        <dbReference type="Proteomes" id="UP000626109"/>
    </source>
</evidence>
<feature type="region of interest" description="Disordered" evidence="1">
    <location>
        <begin position="1"/>
        <end position="43"/>
    </location>
</feature>
<gene>
    <name evidence="2" type="ORF">PGLA2088_LOCUS3749</name>
</gene>
<dbReference type="EMBL" id="CAJNNW010003298">
    <property type="protein sequence ID" value="CAE8645250.1"/>
    <property type="molecule type" value="Genomic_DNA"/>
</dbReference>
<sequence>MSQTGQEDGNYRPSWQVPPVATSGASSPRNARPSPKAKEKSSWVWALRAQVTKEPRLEQPSRRSPLGVVPEVSQQLTLSQQKRFDEEDLQVSLALLEKALAPVPTEEASATRDKVVVIQAQGIVQCCYTQKQ</sequence>
<comment type="caution">
    <text evidence="2">The sequence shown here is derived from an EMBL/GenBank/DDBJ whole genome shotgun (WGS) entry which is preliminary data.</text>
</comment>
<protein>
    <submittedName>
        <fullName evidence="2">Uncharacterized protein</fullName>
    </submittedName>
</protein>
<reference evidence="2" key="1">
    <citation type="submission" date="2021-02" db="EMBL/GenBank/DDBJ databases">
        <authorList>
            <person name="Dougan E. K."/>
            <person name="Rhodes N."/>
            <person name="Thang M."/>
            <person name="Chan C."/>
        </authorList>
    </citation>
    <scope>NUCLEOTIDE SEQUENCE</scope>
</reference>
<dbReference type="Proteomes" id="UP000626109">
    <property type="component" value="Unassembled WGS sequence"/>
</dbReference>
<accession>A0A813I107</accession>